<protein>
    <submittedName>
        <fullName evidence="2">Gas vesicle protein GvpO</fullName>
    </submittedName>
    <submittedName>
        <fullName evidence="3">Gas vesicle synthesis protein GvpO</fullName>
    </submittedName>
</protein>
<keyword evidence="5" id="KW-1185">Reference proteome</keyword>
<feature type="region of interest" description="Disordered" evidence="1">
    <location>
        <begin position="1"/>
        <end position="63"/>
    </location>
</feature>
<evidence type="ECO:0000313" key="2">
    <source>
        <dbReference type="EMBL" id="RKT89093.1"/>
    </source>
</evidence>
<dbReference type="Proteomes" id="UP000270697">
    <property type="component" value="Unassembled WGS sequence"/>
</dbReference>
<dbReference type="STRING" id="455193.SAMN05421805_12854"/>
<dbReference type="Pfam" id="PF05800">
    <property type="entry name" value="GvpO"/>
    <property type="match status" value="1"/>
</dbReference>
<evidence type="ECO:0000313" key="4">
    <source>
        <dbReference type="Proteomes" id="UP000199398"/>
    </source>
</evidence>
<dbReference type="EMBL" id="FOUP01000028">
    <property type="protein sequence ID" value="SFO89729.1"/>
    <property type="molecule type" value="Genomic_DNA"/>
</dbReference>
<dbReference type="EMBL" id="RBXX01000002">
    <property type="protein sequence ID" value="RKT89093.1"/>
    <property type="molecule type" value="Genomic_DNA"/>
</dbReference>
<evidence type="ECO:0000313" key="5">
    <source>
        <dbReference type="Proteomes" id="UP000270697"/>
    </source>
</evidence>
<reference evidence="2 5" key="2">
    <citation type="submission" date="2018-10" db="EMBL/GenBank/DDBJ databases">
        <title>Sequencing the genomes of 1000 actinobacteria strains.</title>
        <authorList>
            <person name="Klenk H.-P."/>
        </authorList>
    </citation>
    <scope>NUCLEOTIDE SEQUENCE [LARGE SCALE GENOMIC DNA]</scope>
    <source>
        <strain evidence="2 5">DSM 45119</strain>
    </source>
</reference>
<dbReference type="GO" id="GO:0031412">
    <property type="term" value="P:gas vesicle organization"/>
    <property type="evidence" value="ECO:0007669"/>
    <property type="project" value="InterPro"/>
</dbReference>
<evidence type="ECO:0000256" key="1">
    <source>
        <dbReference type="SAM" id="MobiDB-lite"/>
    </source>
</evidence>
<feature type="compositionally biased region" description="Basic and acidic residues" evidence="1">
    <location>
        <begin position="1"/>
        <end position="28"/>
    </location>
</feature>
<dbReference type="InterPro" id="IPR008634">
    <property type="entry name" value="Gas-vesicle_GvpO"/>
</dbReference>
<sequence length="142" mass="16100">MPSSQDRDRGSTDERPRRRSPPEPRDADVEQSGGKRRPRRTGSGGAEGDRETRRRRPELRAGDIAQLALRQVRDLTGKDTEGVTSLERSETGWLVAVEVVEAHRIPNTTDIMAVYEAEVDEEGELISYRRIDRYARGQGEQR</sequence>
<name>A0A1I5KX92_9PSEU</name>
<accession>A0A1I5KX92</accession>
<dbReference type="Proteomes" id="UP000199398">
    <property type="component" value="Unassembled WGS sequence"/>
</dbReference>
<evidence type="ECO:0000313" key="3">
    <source>
        <dbReference type="EMBL" id="SFO89729.1"/>
    </source>
</evidence>
<gene>
    <name evidence="2" type="ORF">ATL45_7540</name>
    <name evidence="3" type="ORF">SAMN05421805_12854</name>
</gene>
<dbReference type="AlphaFoldDB" id="A0A1I5KX92"/>
<dbReference type="OrthoDB" id="163447at2"/>
<dbReference type="RefSeq" id="WP_093160239.1">
    <property type="nucleotide sequence ID" value="NZ_FOUP01000028.1"/>
</dbReference>
<proteinExistence type="predicted"/>
<reference evidence="3 4" key="1">
    <citation type="submission" date="2016-10" db="EMBL/GenBank/DDBJ databases">
        <authorList>
            <person name="de Groot N.N."/>
        </authorList>
    </citation>
    <scope>NUCLEOTIDE SEQUENCE [LARGE SCALE GENOMIC DNA]</scope>
    <source>
        <strain evidence="3 4">CPCC 201259</strain>
    </source>
</reference>
<organism evidence="3 4">
    <name type="scientific">Saccharopolyspora antimicrobica</name>
    <dbReference type="NCBI Taxonomy" id="455193"/>
    <lineage>
        <taxon>Bacteria</taxon>
        <taxon>Bacillati</taxon>
        <taxon>Actinomycetota</taxon>
        <taxon>Actinomycetes</taxon>
        <taxon>Pseudonocardiales</taxon>
        <taxon>Pseudonocardiaceae</taxon>
        <taxon>Saccharopolyspora</taxon>
    </lineage>
</organism>